<feature type="signal peptide" evidence="7">
    <location>
        <begin position="1"/>
        <end position="18"/>
    </location>
</feature>
<evidence type="ECO:0000259" key="9">
    <source>
        <dbReference type="PROSITE" id="PS51390"/>
    </source>
</evidence>
<dbReference type="GO" id="GO:0005576">
    <property type="term" value="C:extracellular region"/>
    <property type="evidence" value="ECO:0007669"/>
    <property type="project" value="InterPro"/>
</dbReference>
<feature type="compositionally biased region" description="Basic and acidic residues" evidence="6">
    <location>
        <begin position="712"/>
        <end position="724"/>
    </location>
</feature>
<dbReference type="PANTHER" id="PTHR19325">
    <property type="entry name" value="COMPLEMENT COMPONENT-RELATED SUSHI DOMAIN-CONTAINING"/>
    <property type="match status" value="1"/>
</dbReference>
<feature type="chain" id="PRO_5022816374" evidence="7">
    <location>
        <begin position="19"/>
        <end position="1483"/>
    </location>
</feature>
<feature type="compositionally biased region" description="Basic residues" evidence="6">
    <location>
        <begin position="740"/>
        <end position="754"/>
    </location>
</feature>
<feature type="domain" description="Sushi" evidence="8">
    <location>
        <begin position="313"/>
        <end position="370"/>
    </location>
</feature>
<feature type="compositionally biased region" description="Polar residues" evidence="6">
    <location>
        <begin position="685"/>
        <end position="699"/>
    </location>
</feature>
<feature type="domain" description="Sushi" evidence="8">
    <location>
        <begin position="978"/>
        <end position="1044"/>
    </location>
</feature>
<evidence type="ECO:0000256" key="2">
    <source>
        <dbReference type="ARBA" id="ARBA00022737"/>
    </source>
</evidence>
<feature type="domain" description="Sushi" evidence="8">
    <location>
        <begin position="755"/>
        <end position="820"/>
    </location>
</feature>
<dbReference type="SUPFAM" id="SSF57535">
    <property type="entry name" value="Complement control module/SCR domain"/>
    <property type="match status" value="16"/>
</dbReference>
<proteinExistence type="predicted"/>
<reference evidence="10 11" key="1">
    <citation type="submission" date="2019-08" db="EMBL/GenBank/DDBJ databases">
        <authorList>
            <person name="Alioto T."/>
            <person name="Alioto T."/>
            <person name="Gomez Garrido J."/>
        </authorList>
    </citation>
    <scope>NUCLEOTIDE SEQUENCE [LARGE SCALE GENOMIC DNA]</scope>
</reference>
<feature type="domain" description="Sushi" evidence="8">
    <location>
        <begin position="1056"/>
        <end position="1123"/>
    </location>
</feature>
<feature type="disulfide bond" evidence="5">
    <location>
        <begin position="156"/>
        <end position="183"/>
    </location>
</feature>
<keyword evidence="3 5" id="KW-1015">Disulfide bond</keyword>
<feature type="domain" description="Sushi" evidence="8">
    <location>
        <begin position="187"/>
        <end position="253"/>
    </location>
</feature>
<feature type="domain" description="Sushi" evidence="8">
    <location>
        <begin position="121"/>
        <end position="185"/>
    </location>
</feature>
<feature type="disulfide bond" evidence="5">
    <location>
        <begin position="1325"/>
        <end position="1352"/>
    </location>
</feature>
<feature type="region of interest" description="Disordered" evidence="6">
    <location>
        <begin position="51"/>
        <end position="87"/>
    </location>
</feature>
<keyword evidence="4" id="KW-0325">Glycoprotein</keyword>
<name>A0A5E4LXK5_9HEMI</name>
<dbReference type="GO" id="GO:0030414">
    <property type="term" value="F:peptidase inhibitor activity"/>
    <property type="evidence" value="ECO:0007669"/>
    <property type="project" value="InterPro"/>
</dbReference>
<feature type="region of interest" description="Disordered" evidence="6">
    <location>
        <begin position="685"/>
        <end position="760"/>
    </location>
</feature>
<evidence type="ECO:0000256" key="3">
    <source>
        <dbReference type="ARBA" id="ARBA00023157"/>
    </source>
</evidence>
<feature type="disulfide bond" evidence="5">
    <location>
        <begin position="1385"/>
        <end position="1412"/>
    </location>
</feature>
<feature type="domain" description="Sushi" evidence="8">
    <location>
        <begin position="560"/>
        <end position="631"/>
    </location>
</feature>
<evidence type="ECO:0000259" key="8">
    <source>
        <dbReference type="PROSITE" id="PS50923"/>
    </source>
</evidence>
<feature type="domain" description="Sushi" evidence="8">
    <location>
        <begin position="1237"/>
        <end position="1294"/>
    </location>
</feature>
<comment type="caution">
    <text evidence="5">Lacks conserved residue(s) required for the propagation of feature annotation.</text>
</comment>
<feature type="disulfide bond" evidence="5">
    <location>
        <begin position="1265"/>
        <end position="1292"/>
    </location>
</feature>
<dbReference type="InterPro" id="IPR000436">
    <property type="entry name" value="Sushi_SCR_CCP_dom"/>
</dbReference>
<feature type="domain" description="WAP" evidence="9">
    <location>
        <begin position="74"/>
        <end position="127"/>
    </location>
</feature>
<dbReference type="InterPro" id="IPR050350">
    <property type="entry name" value="Compl-Cell_Adhes-Reg"/>
</dbReference>
<feature type="compositionally biased region" description="Acidic residues" evidence="6">
    <location>
        <begin position="51"/>
        <end position="68"/>
    </location>
</feature>
<dbReference type="Proteomes" id="UP000325440">
    <property type="component" value="Unassembled WGS sequence"/>
</dbReference>
<dbReference type="PROSITE" id="PS50923">
    <property type="entry name" value="SUSHI"/>
    <property type="match status" value="15"/>
</dbReference>
<dbReference type="PROSITE" id="PS51390">
    <property type="entry name" value="WAP"/>
    <property type="match status" value="1"/>
</dbReference>
<feature type="domain" description="Sushi" evidence="8">
    <location>
        <begin position="1415"/>
        <end position="1473"/>
    </location>
</feature>
<feature type="domain" description="Sushi" evidence="8">
    <location>
        <begin position="1295"/>
        <end position="1354"/>
    </location>
</feature>
<feature type="disulfide bond" evidence="5">
    <location>
        <begin position="341"/>
        <end position="368"/>
    </location>
</feature>
<evidence type="ECO:0000256" key="1">
    <source>
        <dbReference type="ARBA" id="ARBA00022659"/>
    </source>
</evidence>
<feature type="domain" description="Sushi" evidence="8">
    <location>
        <begin position="371"/>
        <end position="430"/>
    </location>
</feature>
<evidence type="ECO:0000256" key="6">
    <source>
        <dbReference type="SAM" id="MobiDB-lite"/>
    </source>
</evidence>
<dbReference type="OrthoDB" id="5804959at2759"/>
<feature type="disulfide bond" evidence="5">
    <location>
        <begin position="1444"/>
        <end position="1471"/>
    </location>
</feature>
<keyword evidence="1 5" id="KW-0768">Sushi</keyword>
<feature type="domain" description="Sushi" evidence="8">
    <location>
        <begin position="254"/>
        <end position="312"/>
    </location>
</feature>
<evidence type="ECO:0000256" key="7">
    <source>
        <dbReference type="SAM" id="SignalP"/>
    </source>
</evidence>
<evidence type="ECO:0000256" key="4">
    <source>
        <dbReference type="ARBA" id="ARBA00023180"/>
    </source>
</evidence>
<feature type="disulfide bond" evidence="5">
    <location>
        <begin position="401"/>
        <end position="428"/>
    </location>
</feature>
<organism evidence="10 11">
    <name type="scientific">Cinara cedri</name>
    <dbReference type="NCBI Taxonomy" id="506608"/>
    <lineage>
        <taxon>Eukaryota</taxon>
        <taxon>Metazoa</taxon>
        <taxon>Ecdysozoa</taxon>
        <taxon>Arthropoda</taxon>
        <taxon>Hexapoda</taxon>
        <taxon>Insecta</taxon>
        <taxon>Pterygota</taxon>
        <taxon>Neoptera</taxon>
        <taxon>Paraneoptera</taxon>
        <taxon>Hemiptera</taxon>
        <taxon>Sternorrhyncha</taxon>
        <taxon>Aphidomorpha</taxon>
        <taxon>Aphidoidea</taxon>
        <taxon>Aphididae</taxon>
        <taxon>Lachninae</taxon>
        <taxon>Cinara</taxon>
    </lineage>
</organism>
<evidence type="ECO:0000313" key="10">
    <source>
        <dbReference type="EMBL" id="VVC24430.1"/>
    </source>
</evidence>
<dbReference type="EMBL" id="CABPRJ010000002">
    <property type="protein sequence ID" value="VVC24430.1"/>
    <property type="molecule type" value="Genomic_DNA"/>
</dbReference>
<dbReference type="InterPro" id="IPR035976">
    <property type="entry name" value="Sushi/SCR/CCP_sf"/>
</dbReference>
<feature type="disulfide bond" evidence="5">
    <location>
        <begin position="1015"/>
        <end position="1042"/>
    </location>
</feature>
<dbReference type="Gene3D" id="2.10.70.10">
    <property type="entry name" value="Complement Module, domain 1"/>
    <property type="match status" value="17"/>
</dbReference>
<dbReference type="SMART" id="SM00032">
    <property type="entry name" value="CCP"/>
    <property type="match status" value="17"/>
</dbReference>
<evidence type="ECO:0000313" key="11">
    <source>
        <dbReference type="Proteomes" id="UP000325440"/>
    </source>
</evidence>
<dbReference type="InterPro" id="IPR008197">
    <property type="entry name" value="WAP_dom"/>
</dbReference>
<feature type="domain" description="Sushi" evidence="8">
    <location>
        <begin position="821"/>
        <end position="889"/>
    </location>
</feature>
<feature type="domain" description="Sushi" evidence="8">
    <location>
        <begin position="1355"/>
        <end position="1414"/>
    </location>
</feature>
<keyword evidence="7" id="KW-0732">Signal</keyword>
<dbReference type="Pfam" id="PF00084">
    <property type="entry name" value="Sushi"/>
    <property type="match status" value="14"/>
</dbReference>
<sequence>MTLVVFAVLAVVFVSVVGSHTYMPSNEMTQRSYQSFTPFNGTTVQYYFDDGEDIDEDSDEDEKADDDDRAYKNPRKLQSSECPRNEDHASFMGQTCLRKCSSDEDCKSKKKHCLCDGLCGMSCVKPERECEELPNPEHGGVQMTGRLFNDKATYTCEVGYQLIGRDHRTCHANGAWSGTEPSCKQSVFCKSPPLIGNAINNAFMDQKTFDVGSKVDYRCKDGFTTRGFLTAKCMAMPIDISASWFGPDLQCEPKTCQIPAEIPNGWHTGDCTDFGCHVTYKCSEGYELIGKADRLCHSDGYWVPKDLPSCVPVDCGQPESPFNGKAVFTSTSYNSVVSYECKYGYSLTGELTRRCGADGKWSGATPQCKEIDCGSPGELHNGWLENTESGTGLGVTIIYRCQDGMLLLGNSSTVCHSDGRWRYPPPLCLAPCVVPVIQQGRTNITRANGTATYVPKSNGVLAKHGDKLFVKCNVKYEPSTGHDDLATCNNGTWTYIPKCEPAHCKRLPKIPKNGIVLAPRMGHRAKAKFSCRDGYTLVGNRYAECQYGNWSGDTPKCEEVYCTFPGYIDHGKVLLVGSMGVYDYRPYVRKIKNNKQIAFECDREYVIESGPVGATCIGGKWSPEYLPKCVPSIHPKLRLSRSVKNDTDTNTDEPITEKSMFSQIDNFITTIKSWWTRSKRALSAQNQQVMKAKQTSNKDQIAKNPGVNRGSRGRESGEVFSKDYDSEDGNSTVDGEKTTHKGVKGKGKHGKKKTGPCEPLKNTTNVHIEILKQGKHANITHSHGTVLKVTCDYGYQPNSANGTVRCWRTRWKPGKPDCKLKPCLVPYSANGFYSKVEPTYLNVSESTEFMDGEVVTVTCFPGFNLKGPSRMECRKGDWDVGVTVSECTPAPCELPSITHGQYLLGYRAGLTIANGSFVTFQCDPEFIKTTSVSIECVLGRLVPKVPSCKRDGGLFITGADILKKSELGTIDLLSGLRGSCGPPETVHGSMVFRNGELLKDAEKSFPDGTEVTFNCIGNIMDEKVTWRIRCEDGNWIGRSLNCTKPVDAMNTTVDNTTCTFRNSEPNVVTFIGDAMITNEVTEFNAGTVLVARCSDIGKYAMEGSNRRTCANGEWSGQRPVCFGLNQENDYALEKPPTILFRHQLGPISQSNEGRLVVYPGTILHMECLWIKRFGTPKWNVSHSFRKYPEGWTTDPGRDPDLEYRLSIYHASRDDSGVFSCITPTRHMHSVEIIVKAVHCPSIPTKQSLIVGSQNTKLNSHVKFSCAKDHNLIGASEIVCLPSGNWSDPIPSCKIIECEKIDSLDDPNLRVAVLSRQVGGEIMFSCMQGFGLNGPTHSTCLSTGEWEKPFPTCAAVTCPWPGDPPHGYAAVSQNSYKPGEHVTVSCEPYFVLDGQPKLVCGDNGQWSAPTPVCVQACPYPGTVIRGRMSTVKFYYAIGDVITFSCDDTLKIKGSAVLRCLKHGKWSSSIPTCVSPAAKNDTKPQ</sequence>
<feature type="domain" description="Sushi" evidence="8">
    <location>
        <begin position="502"/>
        <end position="559"/>
    </location>
</feature>
<accession>A0A5E4LXK5</accession>
<keyword evidence="11" id="KW-1185">Reference proteome</keyword>
<dbReference type="PANTHER" id="PTHR19325:SF555">
    <property type="entry name" value="HIG-ANCHORING SCAFFOLD PROTEIN, ISOFORM G"/>
    <property type="match status" value="1"/>
</dbReference>
<feature type="disulfide bond" evidence="5">
    <location>
        <begin position="791"/>
        <end position="818"/>
    </location>
</feature>
<gene>
    <name evidence="10" type="ORF">CINCED_3A025936</name>
</gene>
<keyword evidence="2" id="KW-0677">Repeat</keyword>
<dbReference type="CDD" id="cd00033">
    <property type="entry name" value="CCP"/>
    <property type="match status" value="11"/>
</dbReference>
<protein>
    <submittedName>
        <fullName evidence="10">WAP-type 'four-disulfide core' domain,Sushi/SCR/CCP domain</fullName>
    </submittedName>
</protein>
<evidence type="ECO:0000256" key="5">
    <source>
        <dbReference type="PROSITE-ProRule" id="PRU00302"/>
    </source>
</evidence>